<evidence type="ECO:0000313" key="1">
    <source>
        <dbReference type="EMBL" id="KAH7533184.1"/>
    </source>
</evidence>
<accession>A0A978VJB5</accession>
<protein>
    <submittedName>
        <fullName evidence="1">Uncharacterized protein</fullName>
    </submittedName>
</protein>
<dbReference type="Proteomes" id="UP000813462">
    <property type="component" value="Unassembled WGS sequence"/>
</dbReference>
<name>A0A978VJB5_ZIZJJ</name>
<dbReference type="AlphaFoldDB" id="A0A978VJB5"/>
<gene>
    <name evidence="1" type="ORF">FEM48_Zijuj04G0103300</name>
</gene>
<organism evidence="1 2">
    <name type="scientific">Ziziphus jujuba var. spinosa</name>
    <dbReference type="NCBI Taxonomy" id="714518"/>
    <lineage>
        <taxon>Eukaryota</taxon>
        <taxon>Viridiplantae</taxon>
        <taxon>Streptophyta</taxon>
        <taxon>Embryophyta</taxon>
        <taxon>Tracheophyta</taxon>
        <taxon>Spermatophyta</taxon>
        <taxon>Magnoliopsida</taxon>
        <taxon>eudicotyledons</taxon>
        <taxon>Gunneridae</taxon>
        <taxon>Pentapetalae</taxon>
        <taxon>rosids</taxon>
        <taxon>fabids</taxon>
        <taxon>Rosales</taxon>
        <taxon>Rhamnaceae</taxon>
        <taxon>Paliureae</taxon>
        <taxon>Ziziphus</taxon>
    </lineage>
</organism>
<sequence>MVDGEIEMAVRVKEGEVVFEGQLLVSSSAGFPFSFAVVLHLHRHFSLLFQLDELKVEAIDQARSYHQRIVSFIDQLSQAQQPVQASSPIAKINSSNKLRLQS</sequence>
<evidence type="ECO:0000313" key="2">
    <source>
        <dbReference type="Proteomes" id="UP000813462"/>
    </source>
</evidence>
<proteinExistence type="predicted"/>
<dbReference type="EMBL" id="JAEACU010000004">
    <property type="protein sequence ID" value="KAH7533184.1"/>
    <property type="molecule type" value="Genomic_DNA"/>
</dbReference>
<comment type="caution">
    <text evidence="1">The sequence shown here is derived from an EMBL/GenBank/DDBJ whole genome shotgun (WGS) entry which is preliminary data.</text>
</comment>
<reference evidence="1" key="1">
    <citation type="journal article" date="2021" name="Front. Plant Sci.">
        <title>Chromosome-Scale Genome Assembly for Chinese Sour Jujube and Insights Into Its Genome Evolution and Domestication Signature.</title>
        <authorList>
            <person name="Shen L.-Y."/>
            <person name="Luo H."/>
            <person name="Wang X.-L."/>
            <person name="Wang X.-M."/>
            <person name="Qiu X.-J."/>
            <person name="Liu H."/>
            <person name="Zhou S.-S."/>
            <person name="Jia K.-H."/>
            <person name="Nie S."/>
            <person name="Bao Y.-T."/>
            <person name="Zhang R.-G."/>
            <person name="Yun Q.-Z."/>
            <person name="Chai Y.-H."/>
            <person name="Lu J.-Y."/>
            <person name="Li Y."/>
            <person name="Zhao S.-W."/>
            <person name="Mao J.-F."/>
            <person name="Jia S.-G."/>
            <person name="Mao Y.-M."/>
        </authorList>
    </citation>
    <scope>NUCLEOTIDE SEQUENCE</scope>
    <source>
        <strain evidence="1">AT0</strain>
        <tissue evidence="1">Leaf</tissue>
    </source>
</reference>